<dbReference type="InParanoid" id="A0A3N4L3H8"/>
<name>A0A3N4L3H8_9PEZI</name>
<evidence type="ECO:0000313" key="3">
    <source>
        <dbReference type="Proteomes" id="UP000277580"/>
    </source>
</evidence>
<protein>
    <submittedName>
        <fullName evidence="2">Uncharacterized protein</fullName>
    </submittedName>
</protein>
<feature type="transmembrane region" description="Helical" evidence="1">
    <location>
        <begin position="16"/>
        <end position="43"/>
    </location>
</feature>
<sequence length="149" mass="17108">MTANSQSNPQNRSEPLWAIAIIPLRIALLPLHFLTIIADYFLLLIFSKTLVGWDCSSRGFMPTPAKPMSPRQGTIKGDIDLDENIRPQWKQRLWDPIAILKEIPTRGIGKYRQPENQIQNKSIPLDYSGNGEYAHSSMDLWRYKKIRAC</sequence>
<evidence type="ECO:0000256" key="1">
    <source>
        <dbReference type="SAM" id="Phobius"/>
    </source>
</evidence>
<organism evidence="2 3">
    <name type="scientific">Morchella conica CCBAS932</name>
    <dbReference type="NCBI Taxonomy" id="1392247"/>
    <lineage>
        <taxon>Eukaryota</taxon>
        <taxon>Fungi</taxon>
        <taxon>Dikarya</taxon>
        <taxon>Ascomycota</taxon>
        <taxon>Pezizomycotina</taxon>
        <taxon>Pezizomycetes</taxon>
        <taxon>Pezizales</taxon>
        <taxon>Morchellaceae</taxon>
        <taxon>Morchella</taxon>
    </lineage>
</organism>
<dbReference type="Proteomes" id="UP000277580">
    <property type="component" value="Unassembled WGS sequence"/>
</dbReference>
<accession>A0A3N4L3H8</accession>
<dbReference type="EMBL" id="ML119106">
    <property type="protein sequence ID" value="RPB17464.1"/>
    <property type="molecule type" value="Genomic_DNA"/>
</dbReference>
<keyword evidence="1" id="KW-0472">Membrane</keyword>
<proteinExistence type="predicted"/>
<keyword evidence="1" id="KW-0812">Transmembrane</keyword>
<evidence type="ECO:0000313" key="2">
    <source>
        <dbReference type="EMBL" id="RPB17464.1"/>
    </source>
</evidence>
<dbReference type="AlphaFoldDB" id="A0A3N4L3H8"/>
<reference evidence="2 3" key="1">
    <citation type="journal article" date="2018" name="Nat. Ecol. Evol.">
        <title>Pezizomycetes genomes reveal the molecular basis of ectomycorrhizal truffle lifestyle.</title>
        <authorList>
            <person name="Murat C."/>
            <person name="Payen T."/>
            <person name="Noel B."/>
            <person name="Kuo A."/>
            <person name="Morin E."/>
            <person name="Chen J."/>
            <person name="Kohler A."/>
            <person name="Krizsan K."/>
            <person name="Balestrini R."/>
            <person name="Da Silva C."/>
            <person name="Montanini B."/>
            <person name="Hainaut M."/>
            <person name="Levati E."/>
            <person name="Barry K.W."/>
            <person name="Belfiori B."/>
            <person name="Cichocki N."/>
            <person name="Clum A."/>
            <person name="Dockter R.B."/>
            <person name="Fauchery L."/>
            <person name="Guy J."/>
            <person name="Iotti M."/>
            <person name="Le Tacon F."/>
            <person name="Lindquist E.A."/>
            <person name="Lipzen A."/>
            <person name="Malagnac F."/>
            <person name="Mello A."/>
            <person name="Molinier V."/>
            <person name="Miyauchi S."/>
            <person name="Poulain J."/>
            <person name="Riccioni C."/>
            <person name="Rubini A."/>
            <person name="Sitrit Y."/>
            <person name="Splivallo R."/>
            <person name="Traeger S."/>
            <person name="Wang M."/>
            <person name="Zifcakova L."/>
            <person name="Wipf D."/>
            <person name="Zambonelli A."/>
            <person name="Paolocci F."/>
            <person name="Nowrousian M."/>
            <person name="Ottonello S."/>
            <person name="Baldrian P."/>
            <person name="Spatafora J.W."/>
            <person name="Henrissat B."/>
            <person name="Nagy L.G."/>
            <person name="Aury J.M."/>
            <person name="Wincker P."/>
            <person name="Grigoriev I.V."/>
            <person name="Bonfante P."/>
            <person name="Martin F.M."/>
        </authorList>
    </citation>
    <scope>NUCLEOTIDE SEQUENCE [LARGE SCALE GENOMIC DNA]</scope>
    <source>
        <strain evidence="2 3">CCBAS932</strain>
    </source>
</reference>
<keyword evidence="1" id="KW-1133">Transmembrane helix</keyword>
<keyword evidence="3" id="KW-1185">Reference proteome</keyword>
<gene>
    <name evidence="2" type="ORF">P167DRAFT_531671</name>
</gene>